<keyword evidence="2" id="KW-1185">Reference proteome</keyword>
<evidence type="ECO:0000313" key="2">
    <source>
        <dbReference type="Proteomes" id="UP000828048"/>
    </source>
</evidence>
<gene>
    <name evidence="1" type="ORF">Vadar_013555</name>
</gene>
<proteinExistence type="predicted"/>
<evidence type="ECO:0000313" key="1">
    <source>
        <dbReference type="EMBL" id="KAH7863122.1"/>
    </source>
</evidence>
<organism evidence="1 2">
    <name type="scientific">Vaccinium darrowii</name>
    <dbReference type="NCBI Taxonomy" id="229202"/>
    <lineage>
        <taxon>Eukaryota</taxon>
        <taxon>Viridiplantae</taxon>
        <taxon>Streptophyta</taxon>
        <taxon>Embryophyta</taxon>
        <taxon>Tracheophyta</taxon>
        <taxon>Spermatophyta</taxon>
        <taxon>Magnoliopsida</taxon>
        <taxon>eudicotyledons</taxon>
        <taxon>Gunneridae</taxon>
        <taxon>Pentapetalae</taxon>
        <taxon>asterids</taxon>
        <taxon>Ericales</taxon>
        <taxon>Ericaceae</taxon>
        <taxon>Vaccinioideae</taxon>
        <taxon>Vaccinieae</taxon>
        <taxon>Vaccinium</taxon>
    </lineage>
</organism>
<reference evidence="1 2" key="1">
    <citation type="journal article" date="2021" name="Hortic Res">
        <title>High-quality reference genome and annotation aids understanding of berry development for evergreen blueberry (Vaccinium darrowii).</title>
        <authorList>
            <person name="Yu J."/>
            <person name="Hulse-Kemp A.M."/>
            <person name="Babiker E."/>
            <person name="Staton M."/>
        </authorList>
    </citation>
    <scope>NUCLEOTIDE SEQUENCE [LARGE SCALE GENOMIC DNA]</scope>
    <source>
        <strain evidence="2">cv. NJ 8807/NJ 8810</strain>
        <tissue evidence="1">Young leaf</tissue>
    </source>
</reference>
<sequence length="689" mass="78952">MNLFKSLLTFGKSRFVRIQDGLEDESEGSRGQDYGVTKFRSEKKAENMRGGGGCFKAEKVLSMVFSEDYHGVKKTILDPRGPVVRHWNEFFLAVAMISLFIDPLFLFLPKISPNLCIEDIVSQFKVIITVLRTLADFFYVINMIVQFRTAYVAPSSRVIGRGELVIDPWQIAYRYLRRGFWFDLLASLPFPQIMNWVIIPNSGGSATLNLKIALRFIPLSQYLLRLFLLYPLSAKILKDTGKMTETAWVGAAYNMLLFYVASSVSGACWYLLTIERQEACWRSVCNTVENQTCVYGYFDCNTVNDTDRANWFSITNTSTLCNPTGSYYEYGIYGYGLQNNAPSEKFIKKFCFCFYWALQSLTSIGNNLATTDYVGENVFVNIVAIIGLVLLAALVGNMQRYLQSTSVRLEEWRQKRTEAEQWMQHRQIPPELRQSARKYDQYKWVATRGVDEKTIIGALPKDLQRKINHHLCYNLIRRVPLFDQMDDHMLDGICERLKPVLFTEGMFLVREGNAVKEMLFIIRGHLDSYTTNGGRKGFYHSCRLVPGDFCGEELLTWALDSPTAVLPSSTQTVKAISEVEAFALISEDLKFVALQFRLRHSKQLLHKFRFYSHQWRTWAACYIQAAWRRYRMRKGLVQCNAEELDDMDIFVPQPGAGLEVFAARLLSNIRMGGSNGFESGSEYQHGNGN</sequence>
<dbReference type="Proteomes" id="UP000828048">
    <property type="component" value="Chromosome 12"/>
</dbReference>
<comment type="caution">
    <text evidence="1">The sequence shown here is derived from an EMBL/GenBank/DDBJ whole genome shotgun (WGS) entry which is preliminary data.</text>
</comment>
<protein>
    <submittedName>
        <fullName evidence="1">Uncharacterized protein</fullName>
    </submittedName>
</protein>
<dbReference type="EMBL" id="CM037162">
    <property type="protein sequence ID" value="KAH7863122.1"/>
    <property type="molecule type" value="Genomic_DNA"/>
</dbReference>
<accession>A0ACB7ZBY9</accession>
<name>A0ACB7ZBY9_9ERIC</name>